<evidence type="ECO:0000259" key="2">
    <source>
        <dbReference type="Pfam" id="PF19804"/>
    </source>
</evidence>
<dbReference type="Proteomes" id="UP001522450">
    <property type="component" value="Unassembled WGS sequence"/>
</dbReference>
<reference evidence="3 4" key="1">
    <citation type="journal article" date="2022" name="Microbiol. Res.">
        <title>Comparative genome analysis, predicted lifestyle and antimicrobial strategies of Lactococcus carnosus and Lactococcus paracarnosus isolated from meat.</title>
        <authorList>
            <person name="Werum V."/>
            <person name="Ehrmann M."/>
            <person name="Vogel R."/>
            <person name="Hilgarth M."/>
        </authorList>
    </citation>
    <scope>NUCLEOTIDE SEQUENCE [LARGE SCALE GENOMIC DNA]</scope>
    <source>
        <strain evidence="3 4">TMW22177</strain>
    </source>
</reference>
<keyword evidence="4" id="KW-1185">Reference proteome</keyword>
<organism evidence="3 4">
    <name type="scientific">Pseudolactococcus carnosus</name>
    <dbReference type="NCBI Taxonomy" id="2749961"/>
    <lineage>
        <taxon>Bacteria</taxon>
        <taxon>Bacillati</taxon>
        <taxon>Bacillota</taxon>
        <taxon>Bacilli</taxon>
        <taxon>Lactobacillales</taxon>
        <taxon>Streptococcaceae</taxon>
        <taxon>Pseudolactococcus</taxon>
    </lineage>
</organism>
<feature type="compositionally biased region" description="Basic and acidic residues" evidence="1">
    <location>
        <begin position="24"/>
        <end position="55"/>
    </location>
</feature>
<dbReference type="RefSeq" id="WP_244034375.1">
    <property type="nucleotide sequence ID" value="NZ_JAAECS010000002.1"/>
</dbReference>
<dbReference type="PROSITE" id="PS51257">
    <property type="entry name" value="PROKAR_LIPOPROTEIN"/>
    <property type="match status" value="1"/>
</dbReference>
<accession>A0ABT0ART9</accession>
<name>A0ABT0ART9_9LACT</name>
<comment type="caution">
    <text evidence="3">The sequence shown here is derived from an EMBL/GenBank/DDBJ whole genome shotgun (WGS) entry which is preliminary data.</text>
</comment>
<proteinExistence type="predicted"/>
<evidence type="ECO:0000313" key="3">
    <source>
        <dbReference type="EMBL" id="MCJ1989300.1"/>
    </source>
</evidence>
<evidence type="ECO:0000256" key="1">
    <source>
        <dbReference type="SAM" id="MobiDB-lite"/>
    </source>
</evidence>
<feature type="domain" description="DUF6287" evidence="2">
    <location>
        <begin position="80"/>
        <end position="112"/>
    </location>
</feature>
<feature type="region of interest" description="Disordered" evidence="1">
    <location>
        <begin position="22"/>
        <end position="74"/>
    </location>
</feature>
<gene>
    <name evidence="3" type="ORF">GYN21_03620</name>
</gene>
<dbReference type="EMBL" id="JAAECS010000002">
    <property type="protein sequence ID" value="MCJ1989300.1"/>
    <property type="molecule type" value="Genomic_DNA"/>
</dbReference>
<sequence length="197" mass="21672">MKKVITLGMLLCTIVLVGCSNNSKNKDSSKESKIEKTSKKESSVEKNSSKIKSSETTEQDNSRAASTDLDKSKTAETQHDFDYDSIAKGDYSSVAGVWKNGVGSTYVINSDGTGIAESGNSNTPFTIQTSDNRSLMTITNQTDEDKKLSRTGAWVHFIKIGENHWTIENVESDKTKPRITIEQGDLSSSEQILYKEN</sequence>
<evidence type="ECO:0000313" key="4">
    <source>
        <dbReference type="Proteomes" id="UP001522450"/>
    </source>
</evidence>
<dbReference type="Pfam" id="PF19804">
    <property type="entry name" value="DUF6287"/>
    <property type="match status" value="1"/>
</dbReference>
<dbReference type="InterPro" id="IPR046254">
    <property type="entry name" value="DUF6287"/>
</dbReference>
<protein>
    <recommendedName>
        <fullName evidence="2">DUF6287 domain-containing protein</fullName>
    </recommendedName>
</protein>